<dbReference type="GeneID" id="93509791"/>
<proteinExistence type="predicted"/>
<dbReference type="Proteomes" id="UP001611263">
    <property type="component" value="Unassembled WGS sequence"/>
</dbReference>
<evidence type="ECO:0000313" key="1">
    <source>
        <dbReference type="EMBL" id="MFI1461243.1"/>
    </source>
</evidence>
<organism evidence="1 2">
    <name type="scientific">Nocardia carnea</name>
    <dbReference type="NCBI Taxonomy" id="37328"/>
    <lineage>
        <taxon>Bacteria</taxon>
        <taxon>Bacillati</taxon>
        <taxon>Actinomycetota</taxon>
        <taxon>Actinomycetes</taxon>
        <taxon>Mycobacteriales</taxon>
        <taxon>Nocardiaceae</taxon>
        <taxon>Nocardia</taxon>
    </lineage>
</organism>
<sequence>MIGPVIVRVGETDSGIRTYPQTRAGGVASVLQRGGKAAHYSTVRIALCHQAHGEAVHDLDIAECAAEVIRLGIQELFRSDPRL</sequence>
<reference evidence="1 2" key="1">
    <citation type="submission" date="2024-10" db="EMBL/GenBank/DDBJ databases">
        <title>The Natural Products Discovery Center: Release of the First 8490 Sequenced Strains for Exploring Actinobacteria Biosynthetic Diversity.</title>
        <authorList>
            <person name="Kalkreuter E."/>
            <person name="Kautsar S.A."/>
            <person name="Yang D."/>
            <person name="Bader C.D."/>
            <person name="Teijaro C.N."/>
            <person name="Fluegel L."/>
            <person name="Davis C.M."/>
            <person name="Simpson J.R."/>
            <person name="Lauterbach L."/>
            <person name="Steele A.D."/>
            <person name="Gui C."/>
            <person name="Meng S."/>
            <person name="Li G."/>
            <person name="Viehrig K."/>
            <person name="Ye F."/>
            <person name="Su P."/>
            <person name="Kiefer A.F."/>
            <person name="Nichols A."/>
            <person name="Cepeda A.J."/>
            <person name="Yan W."/>
            <person name="Fan B."/>
            <person name="Jiang Y."/>
            <person name="Adhikari A."/>
            <person name="Zheng C.-J."/>
            <person name="Schuster L."/>
            <person name="Cowan T.M."/>
            <person name="Smanski M.J."/>
            <person name="Chevrette M.G."/>
            <person name="De Carvalho L.P.S."/>
            <person name="Shen B."/>
        </authorList>
    </citation>
    <scope>NUCLEOTIDE SEQUENCE [LARGE SCALE GENOMIC DNA]</scope>
    <source>
        <strain evidence="1 2">NPDC020568</strain>
    </source>
</reference>
<accession>A0ABW7TM79</accession>
<dbReference type="RefSeq" id="WP_033244815.1">
    <property type="nucleotide sequence ID" value="NZ_JBIRUQ010000002.1"/>
</dbReference>
<evidence type="ECO:0000313" key="2">
    <source>
        <dbReference type="Proteomes" id="UP001611263"/>
    </source>
</evidence>
<dbReference type="EMBL" id="JBIRUQ010000002">
    <property type="protein sequence ID" value="MFI1461243.1"/>
    <property type="molecule type" value="Genomic_DNA"/>
</dbReference>
<name>A0ABW7TM79_9NOCA</name>
<keyword evidence="2" id="KW-1185">Reference proteome</keyword>
<protein>
    <submittedName>
        <fullName evidence="1">Uncharacterized protein</fullName>
    </submittedName>
</protein>
<gene>
    <name evidence="1" type="ORF">ACH4WX_11035</name>
</gene>
<comment type="caution">
    <text evidence="1">The sequence shown here is derived from an EMBL/GenBank/DDBJ whole genome shotgun (WGS) entry which is preliminary data.</text>
</comment>